<reference evidence="2" key="1">
    <citation type="submission" date="2023-10" db="EMBL/GenBank/DDBJ databases">
        <authorList>
            <person name="Chen Y."/>
            <person name="Shah S."/>
            <person name="Dougan E. K."/>
            <person name="Thang M."/>
            <person name="Chan C."/>
        </authorList>
    </citation>
    <scope>NUCLEOTIDE SEQUENCE [LARGE SCALE GENOMIC DNA]</scope>
</reference>
<protein>
    <submittedName>
        <fullName evidence="2">Uncharacterized protein</fullName>
    </submittedName>
</protein>
<feature type="compositionally biased region" description="Basic and acidic residues" evidence="1">
    <location>
        <begin position="101"/>
        <end position="111"/>
    </location>
</feature>
<organism evidence="2 3">
    <name type="scientific">Prorocentrum cordatum</name>
    <dbReference type="NCBI Taxonomy" id="2364126"/>
    <lineage>
        <taxon>Eukaryota</taxon>
        <taxon>Sar</taxon>
        <taxon>Alveolata</taxon>
        <taxon>Dinophyceae</taxon>
        <taxon>Prorocentrales</taxon>
        <taxon>Prorocentraceae</taxon>
        <taxon>Prorocentrum</taxon>
    </lineage>
</organism>
<evidence type="ECO:0000256" key="1">
    <source>
        <dbReference type="SAM" id="MobiDB-lite"/>
    </source>
</evidence>
<evidence type="ECO:0000313" key="2">
    <source>
        <dbReference type="EMBL" id="CAK0850391.1"/>
    </source>
</evidence>
<feature type="region of interest" description="Disordered" evidence="1">
    <location>
        <begin position="25"/>
        <end position="50"/>
    </location>
</feature>
<gene>
    <name evidence="2" type="ORF">PCOR1329_LOCUS42813</name>
</gene>
<feature type="region of interest" description="Disordered" evidence="1">
    <location>
        <begin position="73"/>
        <end position="111"/>
    </location>
</feature>
<evidence type="ECO:0000313" key="3">
    <source>
        <dbReference type="Proteomes" id="UP001189429"/>
    </source>
</evidence>
<dbReference type="EMBL" id="CAUYUJ010015145">
    <property type="protein sequence ID" value="CAK0850391.1"/>
    <property type="molecule type" value="Genomic_DNA"/>
</dbReference>
<dbReference type="Proteomes" id="UP001189429">
    <property type="component" value="Unassembled WGS sequence"/>
</dbReference>
<feature type="compositionally biased region" description="Basic and acidic residues" evidence="1">
    <location>
        <begin position="32"/>
        <end position="46"/>
    </location>
</feature>
<comment type="caution">
    <text evidence="2">The sequence shown here is derived from an EMBL/GenBank/DDBJ whole genome shotgun (WGS) entry which is preliminary data.</text>
</comment>
<name>A0ABN9TWI6_9DINO</name>
<accession>A0ABN9TWI6</accession>
<keyword evidence="3" id="KW-1185">Reference proteome</keyword>
<proteinExistence type="predicted"/>
<sequence length="111" mass="12292">MLLRSIWDSQQSDYFMEGRKVKENGAGVGEVGKSRRQEDKGEREEALQGSPPYYGSVPFGIYLQSLSVVVRYSGEPSTAGKERSLPLGTSEDEEDSGTKCYSEREAPAHLQ</sequence>